<dbReference type="Gene3D" id="2.30.30.30">
    <property type="match status" value="1"/>
</dbReference>
<comment type="subcellular location">
    <subcellularLocation>
        <location evidence="1">Cytoplasm</location>
    </subcellularLocation>
</comment>
<evidence type="ECO:0000256" key="13">
    <source>
        <dbReference type="SAM" id="MobiDB-lite"/>
    </source>
</evidence>
<comment type="pathway">
    <text evidence="2">Protein modification; protein ubiquitination.</text>
</comment>
<dbReference type="SUPFAM" id="SSF46785">
    <property type="entry name" value="Winged helix' DNA-binding domain"/>
    <property type="match status" value="1"/>
</dbReference>
<dbReference type="PROSITE" id="PS51873">
    <property type="entry name" value="TRIAD"/>
    <property type="match status" value="1"/>
</dbReference>
<dbReference type="GO" id="GO:0016567">
    <property type="term" value="P:protein ubiquitination"/>
    <property type="evidence" value="ECO:0007669"/>
    <property type="project" value="UniProtKB-UniPathway"/>
</dbReference>
<reference evidence="19" key="3">
    <citation type="journal article" date="2014" name="Nature">
        <title>Elephant shark genome provides unique insights into gnathostome evolution.</title>
        <authorList>
            <consortium name="International Elephant Shark Genome Sequencing Consortium"/>
            <person name="Venkatesh B."/>
            <person name="Lee A.P."/>
            <person name="Ravi V."/>
            <person name="Maurya A.K."/>
            <person name="Lian M.M."/>
            <person name="Swann J.B."/>
            <person name="Ohta Y."/>
            <person name="Flajnik M.F."/>
            <person name="Sutoh Y."/>
            <person name="Kasahara M."/>
            <person name="Hoon S."/>
            <person name="Gangu V."/>
            <person name="Roy S.W."/>
            <person name="Irimia M."/>
            <person name="Korzh V."/>
            <person name="Kondrychyn I."/>
            <person name="Lim Z.W."/>
            <person name="Tay B.H."/>
            <person name="Tohari S."/>
            <person name="Kong K.W."/>
            <person name="Ho S."/>
            <person name="Lorente-Galdos B."/>
            <person name="Quilez J."/>
            <person name="Marques-Bonet T."/>
            <person name="Raney B.J."/>
            <person name="Ingham P.W."/>
            <person name="Tay A."/>
            <person name="Hillier L.W."/>
            <person name="Minx P."/>
            <person name="Boehm T."/>
            <person name="Wilson R.K."/>
            <person name="Brenner S."/>
            <person name="Warren W.C."/>
        </authorList>
    </citation>
    <scope>NUCLEOTIDE SEQUENCE [LARGE SCALE GENOMIC DNA]</scope>
</reference>
<dbReference type="InterPro" id="IPR011989">
    <property type="entry name" value="ARM-like"/>
</dbReference>
<dbReference type="InterPro" id="IPR047560">
    <property type="entry name" value="Rcat_RBR_CUL9"/>
</dbReference>
<dbReference type="SMART" id="SM00884">
    <property type="entry name" value="Cullin_Nedd8"/>
    <property type="match status" value="1"/>
</dbReference>
<dbReference type="PROSITE" id="PS50069">
    <property type="entry name" value="CULLIN_2"/>
    <property type="match status" value="1"/>
</dbReference>
<dbReference type="Gene3D" id="1.20.120.1750">
    <property type="match status" value="1"/>
</dbReference>
<dbReference type="Gene3D" id="1.25.10.10">
    <property type="entry name" value="Leucine-rich Repeat Variant"/>
    <property type="match status" value="1"/>
</dbReference>
<dbReference type="InterPro" id="IPR013083">
    <property type="entry name" value="Znf_RING/FYVE/PHD"/>
</dbReference>
<keyword evidence="19" id="KW-1185">Reference proteome</keyword>
<dbReference type="Gene3D" id="3.30.40.10">
    <property type="entry name" value="Zinc/RING finger domain, C3HC4 (zinc finger)"/>
    <property type="match status" value="1"/>
</dbReference>
<dbReference type="Pfam" id="PF10557">
    <property type="entry name" value="Cullin_Nedd8"/>
    <property type="match status" value="1"/>
</dbReference>
<dbReference type="GO" id="GO:0031625">
    <property type="term" value="F:ubiquitin protein ligase binding"/>
    <property type="evidence" value="ECO:0007669"/>
    <property type="project" value="InterPro"/>
</dbReference>
<dbReference type="Gene3D" id="2.60.120.260">
    <property type="entry name" value="Galactose-binding domain-like"/>
    <property type="match status" value="1"/>
</dbReference>
<dbReference type="GO" id="GO:0008270">
    <property type="term" value="F:zinc ion binding"/>
    <property type="evidence" value="ECO:0007669"/>
    <property type="project" value="UniProtKB-KW"/>
</dbReference>
<dbReference type="Pfam" id="PF26557">
    <property type="entry name" value="Cullin_AB"/>
    <property type="match status" value="1"/>
</dbReference>
<dbReference type="InterPro" id="IPR021097">
    <property type="entry name" value="CPH_domain"/>
</dbReference>
<dbReference type="Pfam" id="PF22191">
    <property type="entry name" value="IBR_1"/>
    <property type="match status" value="1"/>
</dbReference>
<evidence type="ECO:0000259" key="14">
    <source>
        <dbReference type="PROSITE" id="PS50069"/>
    </source>
</evidence>
<reference evidence="18" key="4">
    <citation type="submission" date="2025-08" db="UniProtKB">
        <authorList>
            <consortium name="Ensembl"/>
        </authorList>
    </citation>
    <scope>IDENTIFICATION</scope>
</reference>
<dbReference type="InterPro" id="IPR016158">
    <property type="entry name" value="Cullin_homology"/>
</dbReference>
<evidence type="ECO:0000313" key="18">
    <source>
        <dbReference type="Ensembl" id="ENSCMIP00000043318.1"/>
    </source>
</evidence>
<gene>
    <name evidence="18" type="primary">LOC103181623</name>
</gene>
<dbReference type="InterPro" id="IPR019559">
    <property type="entry name" value="Cullin_neddylation_domain"/>
</dbReference>
<sequence>MGERRSRNLLVQLGPKMQAYPEELIRQRRSYDGLAEYLIRWNVLTVDNSNSGSGSGGGSGSNGSHSSSSDNKVENILMWMSVEDVYANCPTLLGKRKLESQRPKEEQEPSLLDMKEDVKLLVERARRQMSRKCGADSSLNISHTIHVLSAYASIGSLVGVFKETGALDVLMELLCNKETQTRRSAGKMLRALASHDAGSRAYVLLSLSQQDGIEQHMDFDNRYTLLELFAETTSSEEHGISFEGIHLPQIPGKLLFSLVKRYLCVTSLMDKLNNSGQEQTRILREFEFTLAMANLISELVRVMGWDRNRHPEPGESEMPRNVKSIFQPRSLSISSVLAPQPRKKSAATYKTRSNFSSRSSYVEYVQENLKAGMTVKMLEDYEQVNAGDEGEFRFSNDGTPPVQVFWHQLNRTYWVHWHMIEIIEDGWNGQVDKESQEKASSLTENLKLTTVTQTFFHKPPGGLYSLPYLSDNVAEDSSTLSRAEWWEVLFFIKKLEPKQQQEAVDIIHQSLEEQVSVMDESALIQLTVPVELAQKLLQFVGPHCPAAYLTDLESSHVYIKHYLRRRGLGLDHLSGTLAGAEYGSPPGTAGSSSSSSTSSTSLSKETKKEIPPDPTSPGLKFSCPKVSGRKTSLEKIGEVVEMMKKSSSDISFQVAGFRFITKMLEEDSSRDKLSLKVDSGLNHRDKLIKAVVEQLSSLAREKVLVVTCFRLLYILMQRYDWRVLFATEGGIKAVLSCMQEHRNSALVQQAALAVSLVPAALTLHEASVRPHLAEADAQIILEIFASIGSASTHDSKGLLSMIPAAVEKMMNTSGCSSAVQDGLLVVIMLVSNHKSLAELLVSCNICPILYSCIGTGSRSTGSLQQMLAIMDAELKMLLVSLKERNGTKEIILSLERWVCDETTGLETQIADIMTDKEAFQSLVQGLNQFRSEKLVQQAIIRILNKFLDNYQEDLLPWHESIEPCLSSMTAFSNDREVLQDFIRFLYGLATVNKDYAVVMCRLGSKETLSKALDKHSATLPLAAELRDLVGDCEKYASLYKKMTTSILAGCIQMVLGQIEEHRRSHQPINIPFFHVFLRNLCQGSGVELKEDKCWEKIEVSSNHHRTSKLTDKNPKSYWESNGSTGSHYINIYMHKGVVIRQLTLLVASEDSSYMPARVVVMGGDDPSNINTELNTVNVAPTANRVLLLENMTRYWSIIQIRIKRCQQGGIDTRVHGFEVLGPKPTFWPVFKEQLCCRTYLFYTTKAHTWCQEILEDRMQLLQLFNKLNSALRHEQMFADRFLPDAEASEALGRTCWEALINPIVQSITTLGNADPSPLTWLLTEYLENSDNSKRGKGRAVIFNSRVRRLCHLLVHVDTSRNEVEELKPAIKSGKYPGPERPDNWDTSSPGIVNVNVFRLCLKVNCTIFSSRQVKHFLDGAWNSTDFVQRYRNMYLRLKNAMEELFGQQTAFVLALRKGFSGGLLQLSHLTAMHVSERFAQYIDQRIQESGADASSVETLNQLQQFLEPMLFFSGLELANIFEHFYRYYLGDRLLGQGKVWLERAIIDQIGSCFPGRFPQQMLKNLSESNELQQEFHLYRLQQLDKKLENMDDEVMEEVEMPLAEPETELAVLVLSPRCWSISLCHLENPARYFPPDLSDFLEEFSDFYTSSQSVYGFSSTKPRRLQWTWLGHAVLSYGSLTLHVSTLQMYILLLFNQQEEIAVETILRLTGLSLVLVQHALKPLIEEDGILSHTQTEQTLERGSVVSQCYTLLPKQTYLNVDEDAASALDRKRNVIYCIIVQIMKSEKELHIDNLVFKVIDRCQSQETSAAQRFLQFSCSNMDVLCCIMHLINEGYVRRNEDNPHILEYVLEDPITPRKGQAHIMFRKPGSKGGISSSSECGVLETVLLSMGRTMSQEEVQQLMSQTVLRVADTLSVSADIAQNLLIHSKWNVDLLVQRYAEDPDTLLLAAGLQVRNPQAPSNPVTQCPVCLNQLPEDSEPNPTLCCLHYCCRSCWKEYLTTRIEQNLVLNCTCPISDCPAQPTHQFISSIISDRETVAKYSKTLLRGYVECCSNLTWCTNPQGCDQIVCKEGIGSVGTCSKCCWSSCFSCNFPEAHYPASCSHMSQWMDDGGYYEGMTVEAQSKHLAKLISKRCPSCHAQIEKNEGCLHMTCAKCNHGFCWRCLKPWKPTHKDYYNCSAMVSKAARQEKRFHDYNDRCTFHHQARDFAINLEGKVAGVNEALQMKCLTFVIDACKMLAQSHKVLAYSCVYSYYNQDTEKMDIMEQQTENLELHTNALQILLEETLLQCTDLASCIRLLKPEHLNTGLELIRRILERLLAILQHSTQVPATLAWRDSRAGRVNLIVEHSNGGMSASIDTMGKRANEWHLK</sequence>
<keyword evidence="9" id="KW-0833">Ubl conjugation pathway</keyword>
<dbReference type="GO" id="GO:0016740">
    <property type="term" value="F:transferase activity"/>
    <property type="evidence" value="ECO:0007669"/>
    <property type="project" value="UniProtKB-KW"/>
</dbReference>
<feature type="domain" description="Cullin family profile" evidence="14">
    <location>
        <begin position="1473"/>
        <end position="1725"/>
    </location>
</feature>
<evidence type="ECO:0000256" key="10">
    <source>
        <dbReference type="ARBA" id="ARBA00022833"/>
    </source>
</evidence>
<proteinExistence type="inferred from homology"/>
<feature type="domain" description="DOC" evidence="16">
    <location>
        <begin position="1067"/>
        <end position="1246"/>
    </location>
</feature>
<dbReference type="Gene3D" id="1.20.1310.10">
    <property type="entry name" value="Cullin Repeats"/>
    <property type="match status" value="1"/>
</dbReference>
<dbReference type="GeneTree" id="ENSGT00940000153954"/>
<dbReference type="InterPro" id="IPR055486">
    <property type="entry name" value="CUL7/CUL9_N"/>
</dbReference>
<evidence type="ECO:0000259" key="16">
    <source>
        <dbReference type="PROSITE" id="PS51284"/>
    </source>
</evidence>
<dbReference type="Pfam" id="PF26000">
    <property type="entry name" value="UBA_ARIH2_N"/>
    <property type="match status" value="1"/>
</dbReference>
<dbReference type="InterPro" id="IPR047561">
    <property type="entry name" value="BRcat_RBR_CUL9"/>
</dbReference>
<keyword evidence="6" id="KW-0479">Metal-binding</keyword>
<dbReference type="InterPro" id="IPR045093">
    <property type="entry name" value="Cullin"/>
</dbReference>
<organism evidence="18 19">
    <name type="scientific">Callorhinchus milii</name>
    <name type="common">Ghost shark</name>
    <dbReference type="NCBI Taxonomy" id="7868"/>
    <lineage>
        <taxon>Eukaryota</taxon>
        <taxon>Metazoa</taxon>
        <taxon>Chordata</taxon>
        <taxon>Craniata</taxon>
        <taxon>Vertebrata</taxon>
        <taxon>Chondrichthyes</taxon>
        <taxon>Holocephali</taxon>
        <taxon>Chimaeriformes</taxon>
        <taxon>Callorhinchidae</taxon>
        <taxon>Callorhinchus</taxon>
    </lineage>
</organism>
<dbReference type="CDD" id="cd20359">
    <property type="entry name" value="Rcat_RBR_CUL9"/>
    <property type="match status" value="1"/>
</dbReference>
<dbReference type="InterPro" id="IPR047562">
    <property type="entry name" value="RING-HC_RBR_CUL9"/>
</dbReference>
<dbReference type="InterPro" id="IPR002867">
    <property type="entry name" value="IBR_dom"/>
</dbReference>
<dbReference type="Pfam" id="PF23168">
    <property type="entry name" value="CUL7_CUL9_N"/>
    <property type="match status" value="1"/>
</dbReference>
<dbReference type="GO" id="GO:0005737">
    <property type="term" value="C:cytoplasm"/>
    <property type="evidence" value="ECO:0007669"/>
    <property type="project" value="UniProtKB-SubCell"/>
</dbReference>
<keyword evidence="10" id="KW-0862">Zinc</keyword>
<keyword evidence="7" id="KW-0677">Repeat</keyword>
<dbReference type="SUPFAM" id="SSF57850">
    <property type="entry name" value="RING/U-box"/>
    <property type="match status" value="2"/>
</dbReference>
<evidence type="ECO:0000256" key="9">
    <source>
        <dbReference type="ARBA" id="ARBA00022786"/>
    </source>
</evidence>
<dbReference type="SUPFAM" id="SSF63748">
    <property type="entry name" value="Tudor/PWWP/MBT"/>
    <property type="match status" value="1"/>
</dbReference>
<dbReference type="SUPFAM" id="SSF48371">
    <property type="entry name" value="ARM repeat"/>
    <property type="match status" value="1"/>
</dbReference>
<dbReference type="InterPro" id="IPR036388">
    <property type="entry name" value="WH-like_DNA-bd_sf"/>
</dbReference>
<evidence type="ECO:0000256" key="12">
    <source>
        <dbReference type="PROSITE-ProRule" id="PRU00330"/>
    </source>
</evidence>
<evidence type="ECO:0000256" key="6">
    <source>
        <dbReference type="ARBA" id="ARBA00022723"/>
    </source>
</evidence>
<dbReference type="CDD" id="cd20347">
    <property type="entry name" value="BRcat_RBR_CUL9"/>
    <property type="match status" value="1"/>
</dbReference>
<dbReference type="InterPro" id="IPR056405">
    <property type="entry name" value="ARM_CUL7_CUL9"/>
</dbReference>
<dbReference type="GO" id="GO:0006511">
    <property type="term" value="P:ubiquitin-dependent protein catabolic process"/>
    <property type="evidence" value="ECO:0007669"/>
    <property type="project" value="InterPro"/>
</dbReference>
<dbReference type="InterPro" id="IPR059120">
    <property type="entry name" value="Cullin-like_AB"/>
</dbReference>
<dbReference type="UniPathway" id="UPA00143"/>
<dbReference type="Pfam" id="PF01485">
    <property type="entry name" value="IBR"/>
    <property type="match status" value="1"/>
</dbReference>
<reference evidence="18" key="5">
    <citation type="submission" date="2025-09" db="UniProtKB">
        <authorList>
            <consortium name="Ensembl"/>
        </authorList>
    </citation>
    <scope>IDENTIFICATION</scope>
</reference>
<dbReference type="Pfam" id="PF11515">
    <property type="entry name" value="Cul7"/>
    <property type="match status" value="1"/>
</dbReference>
<keyword evidence="8 11" id="KW-0863">Zinc-finger</keyword>
<dbReference type="InterPro" id="IPR008979">
    <property type="entry name" value="Galactose-bd-like_sf"/>
</dbReference>
<feature type="domain" description="RING-type" evidence="15">
    <location>
        <begin position="2135"/>
        <end position="2178"/>
    </location>
</feature>
<dbReference type="InterPro" id="IPR044066">
    <property type="entry name" value="TRIAD_supradom"/>
</dbReference>
<dbReference type="Gene3D" id="3.30.230.130">
    <property type="entry name" value="Cullin, Chain C, Domain 2"/>
    <property type="match status" value="1"/>
</dbReference>
<dbReference type="PANTHER" id="PTHR22771:SF4">
    <property type="entry name" value="CULLIN 7-RELATED"/>
    <property type="match status" value="1"/>
</dbReference>
<dbReference type="PROSITE" id="PS00518">
    <property type="entry name" value="ZF_RING_1"/>
    <property type="match status" value="1"/>
</dbReference>
<dbReference type="Proteomes" id="UP000314986">
    <property type="component" value="Unassembled WGS sequence"/>
</dbReference>
<evidence type="ECO:0000256" key="11">
    <source>
        <dbReference type="PROSITE-ProRule" id="PRU00175"/>
    </source>
</evidence>
<dbReference type="Ensembl" id="ENSCMIT00000043940.1">
    <property type="protein sequence ID" value="ENSCMIP00000043318.1"/>
    <property type="gene ID" value="ENSCMIG00000017846.1"/>
</dbReference>
<dbReference type="PANTHER" id="PTHR22771">
    <property type="entry name" value="CULLIN AND GALACTOSE-BINDING DOMAIN-CONTAINING"/>
    <property type="match status" value="1"/>
</dbReference>
<name>A0A4W3JYL2_CALMI</name>
<dbReference type="CDD" id="cd16624">
    <property type="entry name" value="RING-HC_RBR_CUL9"/>
    <property type="match status" value="1"/>
</dbReference>
<evidence type="ECO:0000256" key="7">
    <source>
        <dbReference type="ARBA" id="ARBA00022737"/>
    </source>
</evidence>
<evidence type="ECO:0000259" key="17">
    <source>
        <dbReference type="PROSITE" id="PS51873"/>
    </source>
</evidence>
<feature type="domain" description="RING-type" evidence="17">
    <location>
        <begin position="1964"/>
        <end position="2182"/>
    </location>
</feature>
<dbReference type="Pfam" id="PF03256">
    <property type="entry name" value="ANAPC10"/>
    <property type="match status" value="1"/>
</dbReference>
<dbReference type="InterPro" id="IPR017907">
    <property type="entry name" value="Znf_RING_CS"/>
</dbReference>
<dbReference type="SMART" id="SM00182">
    <property type="entry name" value="CULLIN"/>
    <property type="match status" value="1"/>
</dbReference>
<keyword evidence="4" id="KW-1017">Isopeptide bond</keyword>
<evidence type="ECO:0000256" key="5">
    <source>
        <dbReference type="ARBA" id="ARBA00022679"/>
    </source>
</evidence>
<dbReference type="InterPro" id="IPR016024">
    <property type="entry name" value="ARM-type_fold"/>
</dbReference>
<keyword evidence="3" id="KW-0963">Cytoplasm</keyword>
<evidence type="ECO:0000256" key="8">
    <source>
        <dbReference type="ARBA" id="ARBA00022771"/>
    </source>
</evidence>
<dbReference type="SMART" id="SM00647">
    <property type="entry name" value="IBR"/>
    <property type="match status" value="2"/>
</dbReference>
<dbReference type="InterPro" id="IPR004939">
    <property type="entry name" value="APC_su10/DOC_dom"/>
</dbReference>
<evidence type="ECO:0000313" key="19">
    <source>
        <dbReference type="Proteomes" id="UP000314986"/>
    </source>
</evidence>
<feature type="region of interest" description="Disordered" evidence="13">
    <location>
        <begin position="581"/>
        <end position="621"/>
    </location>
</feature>
<protein>
    <submittedName>
        <fullName evidence="18">Cullin 7</fullName>
    </submittedName>
</protein>
<accession>A0A4W3JYL2</accession>
<comment type="similarity">
    <text evidence="12">Belongs to the cullin family.</text>
</comment>
<dbReference type="SUPFAM" id="SSF49785">
    <property type="entry name" value="Galactose-binding domain-like"/>
    <property type="match status" value="1"/>
</dbReference>
<dbReference type="InterPro" id="IPR001841">
    <property type="entry name" value="Znf_RING"/>
</dbReference>
<dbReference type="PROSITE" id="PS51284">
    <property type="entry name" value="DOC"/>
    <property type="match status" value="1"/>
</dbReference>
<dbReference type="PROSITE" id="PS50089">
    <property type="entry name" value="ZF_RING_2"/>
    <property type="match status" value="1"/>
</dbReference>
<keyword evidence="5" id="KW-0808">Transferase</keyword>
<reference evidence="19" key="2">
    <citation type="journal article" date="2007" name="PLoS Biol.">
        <title>Survey sequencing and comparative analysis of the elephant shark (Callorhinchus milii) genome.</title>
        <authorList>
            <person name="Venkatesh B."/>
            <person name="Kirkness E.F."/>
            <person name="Loh Y.H."/>
            <person name="Halpern A.L."/>
            <person name="Lee A.P."/>
            <person name="Johnson J."/>
            <person name="Dandona N."/>
            <person name="Viswanathan L.D."/>
            <person name="Tay A."/>
            <person name="Venter J.C."/>
            <person name="Strausberg R.L."/>
            <person name="Brenner S."/>
        </authorList>
    </citation>
    <scope>NUCLEOTIDE SEQUENCE [LARGE SCALE GENOMIC DNA]</scope>
</reference>
<dbReference type="InterPro" id="IPR036390">
    <property type="entry name" value="WH_DNA-bd_sf"/>
</dbReference>
<dbReference type="SUPFAM" id="SSF75632">
    <property type="entry name" value="Cullin homology domain"/>
    <property type="match status" value="1"/>
</dbReference>
<evidence type="ECO:0000256" key="3">
    <source>
        <dbReference type="ARBA" id="ARBA00022490"/>
    </source>
</evidence>
<dbReference type="Pfam" id="PF24742">
    <property type="entry name" value="ARM_CUL7_CUL9"/>
    <property type="match status" value="1"/>
</dbReference>
<dbReference type="InterPro" id="IPR036317">
    <property type="entry name" value="Cullin_homology_sf"/>
</dbReference>
<evidence type="ECO:0000259" key="15">
    <source>
        <dbReference type="PROSITE" id="PS50089"/>
    </source>
</evidence>
<dbReference type="SMART" id="SM01337">
    <property type="entry name" value="APC10"/>
    <property type="match status" value="1"/>
</dbReference>
<evidence type="ECO:0000256" key="1">
    <source>
        <dbReference type="ARBA" id="ARBA00004496"/>
    </source>
</evidence>
<feature type="compositionally biased region" description="Low complexity" evidence="13">
    <location>
        <begin position="583"/>
        <end position="603"/>
    </location>
</feature>
<evidence type="ECO:0000256" key="2">
    <source>
        <dbReference type="ARBA" id="ARBA00004906"/>
    </source>
</evidence>
<reference evidence="19" key="1">
    <citation type="journal article" date="2006" name="Science">
        <title>Ancient noncoding elements conserved in the human genome.</title>
        <authorList>
            <person name="Venkatesh B."/>
            <person name="Kirkness E.F."/>
            <person name="Loh Y.H."/>
            <person name="Halpern A.L."/>
            <person name="Lee A.P."/>
            <person name="Johnson J."/>
            <person name="Dandona N."/>
            <person name="Viswanathan L.D."/>
            <person name="Tay A."/>
            <person name="Venter J.C."/>
            <person name="Strausberg R.L."/>
            <person name="Brenner S."/>
        </authorList>
    </citation>
    <scope>NUCLEOTIDE SEQUENCE [LARGE SCALE GENOMIC DNA]</scope>
</reference>
<dbReference type="InterPro" id="IPR014722">
    <property type="entry name" value="Rib_uL2_dom2"/>
</dbReference>
<evidence type="ECO:0000256" key="4">
    <source>
        <dbReference type="ARBA" id="ARBA00022499"/>
    </source>
</evidence>
<dbReference type="Gene3D" id="1.10.10.10">
    <property type="entry name" value="Winged helix-like DNA-binding domain superfamily/Winged helix DNA-binding domain"/>
    <property type="match status" value="1"/>
</dbReference>